<organism evidence="1 2">
    <name type="scientific">Notothenia coriiceps</name>
    <name type="common">black rockcod</name>
    <dbReference type="NCBI Taxonomy" id="8208"/>
    <lineage>
        <taxon>Eukaryota</taxon>
        <taxon>Metazoa</taxon>
        <taxon>Chordata</taxon>
        <taxon>Craniata</taxon>
        <taxon>Vertebrata</taxon>
        <taxon>Euteleostomi</taxon>
        <taxon>Actinopterygii</taxon>
        <taxon>Neopterygii</taxon>
        <taxon>Teleostei</taxon>
        <taxon>Neoteleostei</taxon>
        <taxon>Acanthomorphata</taxon>
        <taxon>Eupercaria</taxon>
        <taxon>Perciformes</taxon>
        <taxon>Notothenioidei</taxon>
        <taxon>Nototheniidae</taxon>
        <taxon>Notothenia</taxon>
    </lineage>
</organism>
<dbReference type="PANTHER" id="PTHR11373">
    <property type="entry name" value="DEOXYNUCLEOSIDE TRIPHOSPHATE TRIPHOSPHOHYDROLASE"/>
    <property type="match status" value="1"/>
</dbReference>
<dbReference type="Proteomes" id="UP000504611">
    <property type="component" value="Unplaced"/>
</dbReference>
<dbReference type="InterPro" id="IPR050135">
    <property type="entry name" value="dGTPase-like"/>
</dbReference>
<dbReference type="GO" id="GO:0005634">
    <property type="term" value="C:nucleus"/>
    <property type="evidence" value="ECO:0007669"/>
    <property type="project" value="TreeGrafter"/>
</dbReference>
<dbReference type="SUPFAM" id="SSF109604">
    <property type="entry name" value="HD-domain/PDEase-like"/>
    <property type="match status" value="1"/>
</dbReference>
<dbReference type="PANTHER" id="PTHR11373:SF4">
    <property type="entry name" value="DEOXYNUCLEOSIDE TRIPHOSPHATE TRIPHOSPHOHYDROLASE SAMHD1"/>
    <property type="match status" value="1"/>
</dbReference>
<proteinExistence type="predicted"/>
<accession>A0A6I9MMT6</accession>
<reference evidence="2" key="1">
    <citation type="submission" date="2025-08" db="UniProtKB">
        <authorList>
            <consortium name="RefSeq"/>
        </authorList>
    </citation>
    <scope>IDENTIFICATION</scope>
    <source>
        <tissue evidence="2">Muscle</tissue>
    </source>
</reference>
<dbReference type="GO" id="GO:0006203">
    <property type="term" value="P:dGTP catabolic process"/>
    <property type="evidence" value="ECO:0007669"/>
    <property type="project" value="TreeGrafter"/>
</dbReference>
<dbReference type="KEGG" id="ncc:104942283"/>
<sequence length="172" mass="19674">FYLFSSNLLFCPVCPLDCVFDQILNSTEEDLKEAREILTKIVERKHYRCLGEIKPKTIPNKDEISQVTKNLAAALPFPRQEAQADGLTQEDFVVLSATMDYGSGAEDPINSMDFYSKKKPNQTFKIKREQVSKLLPEKFSETLFRVYSKKIDPESLEAARGHFAELKSVWSD</sequence>
<dbReference type="GO" id="GO:0008832">
    <property type="term" value="F:dGTPase activity"/>
    <property type="evidence" value="ECO:0007669"/>
    <property type="project" value="TreeGrafter"/>
</dbReference>
<feature type="non-terminal residue" evidence="2">
    <location>
        <position position="1"/>
    </location>
</feature>
<dbReference type="OrthoDB" id="9991235at2759"/>
<dbReference type="AlphaFoldDB" id="A0A6I9MMT6"/>
<dbReference type="RefSeq" id="XP_010765787.1">
    <property type="nucleotide sequence ID" value="XM_010767485.1"/>
</dbReference>
<gene>
    <name evidence="2" type="primary">LOC104942283</name>
</gene>
<protein>
    <submittedName>
        <fullName evidence="2">Deoxynucleoside triphosphate triphosphohydrolase SAMHD1-like</fullName>
    </submittedName>
</protein>
<evidence type="ECO:0000313" key="1">
    <source>
        <dbReference type="Proteomes" id="UP000504611"/>
    </source>
</evidence>
<dbReference type="Gene3D" id="3.30.70.2760">
    <property type="match status" value="1"/>
</dbReference>
<name>A0A6I9MMT6_9TELE</name>
<dbReference type="GeneID" id="104942283"/>
<evidence type="ECO:0000313" key="2">
    <source>
        <dbReference type="RefSeq" id="XP_010765787.1"/>
    </source>
</evidence>
<keyword evidence="1" id="KW-1185">Reference proteome</keyword>